<organism evidence="11 12">
    <name type="scientific">Pseudarthrobacter siccitolerans</name>
    <dbReference type="NCBI Taxonomy" id="861266"/>
    <lineage>
        <taxon>Bacteria</taxon>
        <taxon>Bacillati</taxon>
        <taxon>Actinomycetota</taxon>
        <taxon>Actinomycetes</taxon>
        <taxon>Micrococcales</taxon>
        <taxon>Micrococcaceae</taxon>
        <taxon>Pseudarthrobacter</taxon>
    </lineage>
</organism>
<dbReference type="Pfam" id="PF04290">
    <property type="entry name" value="DctQ"/>
    <property type="match status" value="1"/>
</dbReference>
<comment type="similarity">
    <text evidence="8">Belongs to the TRAP transporter small permease family.</text>
</comment>
<name>A0A024H8S5_9MICC</name>
<keyword evidence="3" id="KW-1003">Cell membrane</keyword>
<dbReference type="RefSeq" id="WP_050056911.1">
    <property type="nucleotide sequence ID" value="NZ_CAQI01000053.1"/>
</dbReference>
<proteinExistence type="inferred from homology"/>
<feature type="transmembrane region" description="Helical" evidence="9">
    <location>
        <begin position="44"/>
        <end position="65"/>
    </location>
</feature>
<evidence type="ECO:0000256" key="6">
    <source>
        <dbReference type="ARBA" id="ARBA00022989"/>
    </source>
</evidence>
<keyword evidence="2" id="KW-0813">Transport</keyword>
<dbReference type="GO" id="GO:0005886">
    <property type="term" value="C:plasma membrane"/>
    <property type="evidence" value="ECO:0007669"/>
    <property type="project" value="UniProtKB-SubCell"/>
</dbReference>
<reference evidence="12" key="1">
    <citation type="journal article" date="2014" name="Genome Announc.">
        <title>Genome Sequence of Arthrobacter siccitolerans 4J27, a Xeroprotectant-Producing Desiccation-Tolerant Microorganism.</title>
        <authorList>
            <person name="Manzanera M."/>
            <person name="Santa-Cruz-Calvo L."/>
            <person name="Vilchez J.I."/>
            <person name="Garcia-Fontana C."/>
            <person name="Silva-Castro G.A."/>
            <person name="Calvo C."/>
            <person name="Gonzalez-Lopez J."/>
        </authorList>
    </citation>
    <scope>NUCLEOTIDE SEQUENCE [LARGE SCALE GENOMIC DNA]</scope>
    <source>
        <strain evidence="12">4J27</strain>
    </source>
</reference>
<keyword evidence="7 9" id="KW-0472">Membrane</keyword>
<dbReference type="InterPro" id="IPR055348">
    <property type="entry name" value="DctQ"/>
</dbReference>
<dbReference type="InterPro" id="IPR007387">
    <property type="entry name" value="TRAP_DctQ"/>
</dbReference>
<evidence type="ECO:0000256" key="4">
    <source>
        <dbReference type="ARBA" id="ARBA00022519"/>
    </source>
</evidence>
<evidence type="ECO:0000256" key="5">
    <source>
        <dbReference type="ARBA" id="ARBA00022692"/>
    </source>
</evidence>
<feature type="transmembrane region" description="Helical" evidence="9">
    <location>
        <begin position="12"/>
        <end position="32"/>
    </location>
</feature>
<comment type="caution">
    <text evidence="11">The sequence shown here is derived from an EMBL/GenBank/DDBJ whole genome shotgun (WGS) entry which is preliminary data.</text>
</comment>
<feature type="transmembrane region" description="Helical" evidence="9">
    <location>
        <begin position="127"/>
        <end position="146"/>
    </location>
</feature>
<keyword evidence="12" id="KW-1185">Reference proteome</keyword>
<dbReference type="OrthoDB" id="4544352at2"/>
<keyword evidence="4" id="KW-0997">Cell inner membrane</keyword>
<dbReference type="STRING" id="861266.ARTSIC4J27_4138"/>
<dbReference type="PANTHER" id="PTHR35011">
    <property type="entry name" value="2,3-DIKETO-L-GULONATE TRAP TRANSPORTER SMALL PERMEASE PROTEIN YIAM"/>
    <property type="match status" value="1"/>
</dbReference>
<evidence type="ECO:0000313" key="12">
    <source>
        <dbReference type="Proteomes" id="UP000035722"/>
    </source>
</evidence>
<comment type="subcellular location">
    <subcellularLocation>
        <location evidence="1">Cell inner membrane</location>
        <topology evidence="1">Multi-pass membrane protein</topology>
    </subcellularLocation>
</comment>
<evidence type="ECO:0000256" key="8">
    <source>
        <dbReference type="ARBA" id="ARBA00038436"/>
    </source>
</evidence>
<accession>A0A024H8S5</accession>
<dbReference type="AlphaFoldDB" id="A0A024H8S5"/>
<evidence type="ECO:0000256" key="3">
    <source>
        <dbReference type="ARBA" id="ARBA00022475"/>
    </source>
</evidence>
<evidence type="ECO:0000313" key="11">
    <source>
        <dbReference type="EMBL" id="CCQ48141.1"/>
    </source>
</evidence>
<evidence type="ECO:0000256" key="9">
    <source>
        <dbReference type="SAM" id="Phobius"/>
    </source>
</evidence>
<keyword evidence="5 9" id="KW-0812">Transmembrane</keyword>
<evidence type="ECO:0000259" key="10">
    <source>
        <dbReference type="Pfam" id="PF04290"/>
    </source>
</evidence>
<feature type="domain" description="Tripartite ATP-independent periplasmic transporters DctQ component" evidence="10">
    <location>
        <begin position="23"/>
        <end position="155"/>
    </location>
</feature>
<feature type="transmembrane region" description="Helical" evidence="9">
    <location>
        <begin position="86"/>
        <end position="107"/>
    </location>
</feature>
<gene>
    <name evidence="11" type="ORF">ARTSIC4J27_4138</name>
</gene>
<dbReference type="Proteomes" id="UP000035722">
    <property type="component" value="Unassembled WGS sequence"/>
</dbReference>
<protein>
    <submittedName>
        <fullName evidence="11">Putative membrane protein</fullName>
    </submittedName>
</protein>
<evidence type="ECO:0000256" key="7">
    <source>
        <dbReference type="ARBA" id="ARBA00023136"/>
    </source>
</evidence>
<evidence type="ECO:0000256" key="1">
    <source>
        <dbReference type="ARBA" id="ARBA00004429"/>
    </source>
</evidence>
<evidence type="ECO:0000256" key="2">
    <source>
        <dbReference type="ARBA" id="ARBA00022448"/>
    </source>
</evidence>
<keyword evidence="6 9" id="KW-1133">Transmembrane helix</keyword>
<sequence>MGVIDAITRAGAVIVGLALLILLLTTVVDVAMRNAIGTPLPGSLAMVTYWWMPTIGIIGLGYIHLRNEQIVMTLLAENASERALRRLEIVVDVLVFGLVVLLLVVSWESAMEHFGYLSADSTHKWLPIWPGRFVLVAGLVIVLLAIPARIYRILKGTINPVPDEINEATE</sequence>
<dbReference type="EMBL" id="CAQI01000053">
    <property type="protein sequence ID" value="CCQ48141.1"/>
    <property type="molecule type" value="Genomic_DNA"/>
</dbReference>